<sequence>MLTAEALKTDTPRPRHVAIIMDGNGRWAQARHMPRTYGHQKGVDAVRRTVETAGDLGVEYLTLYAFSSENWKRPAEEVQLLMDLLRRYIRQELAELHRKNVRVRFIGDRSGLASDIVSLMENAEAQTAANTGLTLVLALNYGSKAELTRAIARAAKDIASGTLTPCAMTPERIDAYLETAGIPDPDLVIRTSGEKRLSNFLLWQAAYAELVFIDTLWPDFGRAEFEAAIFEFQRRERRFGAAS</sequence>
<feature type="binding site" evidence="2">
    <location>
        <position position="73"/>
    </location>
    <ligand>
        <name>substrate</name>
    </ligand>
</feature>
<dbReference type="EC" id="2.5.1.-" evidence="2"/>
<dbReference type="HAMAP" id="MF_01139">
    <property type="entry name" value="ISPT"/>
    <property type="match status" value="1"/>
</dbReference>
<proteinExistence type="inferred from homology"/>
<feature type="binding site" evidence="2">
    <location>
        <position position="39"/>
    </location>
    <ligand>
        <name>substrate</name>
    </ligand>
</feature>
<dbReference type="GO" id="GO:0005829">
    <property type="term" value="C:cytosol"/>
    <property type="evidence" value="ECO:0007669"/>
    <property type="project" value="TreeGrafter"/>
</dbReference>
<organism evidence="3 4">
    <name type="scientific">Futiania mangrovi</name>
    <dbReference type="NCBI Taxonomy" id="2959716"/>
    <lineage>
        <taxon>Bacteria</taxon>
        <taxon>Pseudomonadati</taxon>
        <taxon>Pseudomonadota</taxon>
        <taxon>Alphaproteobacteria</taxon>
        <taxon>Futianiales</taxon>
        <taxon>Futianiaceae</taxon>
        <taxon>Futiania</taxon>
    </lineage>
</organism>
<comment type="function">
    <text evidence="2">Catalyzes the condensation of isopentenyl diphosphate (IPP) with allylic pyrophosphates generating different type of terpenoids.</text>
</comment>
<dbReference type="PANTHER" id="PTHR10291">
    <property type="entry name" value="DEHYDRODOLICHYL DIPHOSPHATE SYNTHASE FAMILY MEMBER"/>
    <property type="match status" value="1"/>
</dbReference>
<dbReference type="FunFam" id="3.40.1180.10:FF:000001">
    <property type="entry name" value="(2E,6E)-farnesyl-diphosphate-specific ditrans,polycis-undecaprenyl-diphosphate synthase"/>
    <property type="match status" value="1"/>
</dbReference>
<accession>A0A9J6PC53</accession>
<feature type="binding site" evidence="2">
    <location>
        <position position="35"/>
    </location>
    <ligand>
        <name>substrate</name>
    </ligand>
</feature>
<comment type="caution">
    <text evidence="3">The sequence shown here is derived from an EMBL/GenBank/DDBJ whole genome shotgun (WGS) entry which is preliminary data.</text>
</comment>
<feature type="binding site" evidence="2">
    <location>
        <position position="190"/>
    </location>
    <ligand>
        <name>substrate</name>
    </ligand>
</feature>
<dbReference type="RefSeq" id="WP_269331752.1">
    <property type="nucleotide sequence ID" value="NZ_JAMZFT010000001.1"/>
</dbReference>
<dbReference type="GO" id="GO:0016094">
    <property type="term" value="P:polyprenol biosynthetic process"/>
    <property type="evidence" value="ECO:0007669"/>
    <property type="project" value="TreeGrafter"/>
</dbReference>
<dbReference type="PROSITE" id="PS01066">
    <property type="entry name" value="UPP_SYNTHASE"/>
    <property type="match status" value="1"/>
</dbReference>
<keyword evidence="2" id="KW-0460">Magnesium</keyword>
<name>A0A9J6PC53_9PROT</name>
<dbReference type="Gene3D" id="3.40.1180.10">
    <property type="entry name" value="Decaprenyl diphosphate synthase-like"/>
    <property type="match status" value="1"/>
</dbReference>
<keyword evidence="1 2" id="KW-0808">Transferase</keyword>
<feature type="binding site" evidence="2">
    <location>
        <begin position="196"/>
        <end position="198"/>
    </location>
    <ligand>
        <name>substrate</name>
    </ligand>
</feature>
<feature type="binding site" evidence="2">
    <location>
        <position position="22"/>
    </location>
    <ligand>
        <name>Mg(2+)</name>
        <dbReference type="ChEBI" id="CHEBI:18420"/>
    </ligand>
</feature>
<feature type="binding site" evidence="2">
    <location>
        <position position="71"/>
    </location>
    <ligand>
        <name>substrate</name>
    </ligand>
</feature>
<dbReference type="CDD" id="cd00475">
    <property type="entry name" value="Cis_IPPS"/>
    <property type="match status" value="1"/>
</dbReference>
<dbReference type="SUPFAM" id="SSF64005">
    <property type="entry name" value="Undecaprenyl diphosphate synthase"/>
    <property type="match status" value="1"/>
</dbReference>
<reference evidence="3" key="1">
    <citation type="submission" date="2022-06" db="EMBL/GenBank/DDBJ databases">
        <title>Isolation and Genomics of Futiania mangrovii gen. nov., sp. nov., a Rare and Metabolically-versatile member in the Class Alphaproteobacteria.</title>
        <authorList>
            <person name="Liu L."/>
            <person name="Huang W.-C."/>
            <person name="Pan J."/>
            <person name="Li J."/>
            <person name="Huang Y."/>
            <person name="Du H."/>
            <person name="Liu Y."/>
            <person name="Li M."/>
        </authorList>
    </citation>
    <scope>NUCLEOTIDE SEQUENCE</scope>
    <source>
        <strain evidence="3">FT118</strain>
    </source>
</reference>
<dbReference type="InterPro" id="IPR018520">
    <property type="entry name" value="UPP_synth-like_CS"/>
</dbReference>
<dbReference type="NCBIfam" id="NF011408">
    <property type="entry name" value="PRK14834.1"/>
    <property type="match status" value="1"/>
</dbReference>
<dbReference type="GO" id="GO:0008834">
    <property type="term" value="F:ditrans,polycis-undecaprenyl-diphosphate synthase [(2E,6E)-farnesyl-diphosphate specific] activity"/>
    <property type="evidence" value="ECO:0007669"/>
    <property type="project" value="TreeGrafter"/>
</dbReference>
<feature type="binding site" evidence="2">
    <location>
        <begin position="67"/>
        <end position="69"/>
    </location>
    <ligand>
        <name>substrate</name>
    </ligand>
</feature>
<dbReference type="EMBL" id="JAMZFT010000001">
    <property type="protein sequence ID" value="MCP1335822.1"/>
    <property type="molecule type" value="Genomic_DNA"/>
</dbReference>
<comment type="similarity">
    <text evidence="2">Belongs to the UPP synthase family.</text>
</comment>
<keyword evidence="4" id="KW-1185">Reference proteome</keyword>
<evidence type="ECO:0000313" key="3">
    <source>
        <dbReference type="EMBL" id="MCP1335822.1"/>
    </source>
</evidence>
<dbReference type="Proteomes" id="UP001055804">
    <property type="component" value="Unassembled WGS sequence"/>
</dbReference>
<dbReference type="NCBIfam" id="NF011405">
    <property type="entry name" value="PRK14830.1"/>
    <property type="match status" value="1"/>
</dbReference>
<dbReference type="GO" id="GO:0000287">
    <property type="term" value="F:magnesium ion binding"/>
    <property type="evidence" value="ECO:0007669"/>
    <property type="project" value="UniProtKB-UniRule"/>
</dbReference>
<dbReference type="InterPro" id="IPR036424">
    <property type="entry name" value="UPP_synth-like_sf"/>
</dbReference>
<comment type="cofactor">
    <cofactor evidence="2">
        <name>Mg(2+)</name>
        <dbReference type="ChEBI" id="CHEBI:18420"/>
    </cofactor>
    <text evidence="2">Binds 2 magnesium ions per subunit.</text>
</comment>
<evidence type="ECO:0000313" key="4">
    <source>
        <dbReference type="Proteomes" id="UP001055804"/>
    </source>
</evidence>
<feature type="binding site" evidence="2">
    <location>
        <position position="209"/>
    </location>
    <ligand>
        <name>Mg(2+)</name>
        <dbReference type="ChEBI" id="CHEBI:18420"/>
    </ligand>
</feature>
<protein>
    <recommendedName>
        <fullName evidence="2">Isoprenyl transferase</fullName>
        <ecNumber evidence="2">2.5.1.-</ecNumber>
    </recommendedName>
</protein>
<feature type="active site" evidence="2">
    <location>
        <position position="22"/>
    </location>
</feature>
<dbReference type="Pfam" id="PF01255">
    <property type="entry name" value="Prenyltransf"/>
    <property type="match status" value="1"/>
</dbReference>
<gene>
    <name evidence="3" type="ORF">NJQ99_05315</name>
</gene>
<dbReference type="NCBIfam" id="TIGR00055">
    <property type="entry name" value="uppS"/>
    <property type="match status" value="1"/>
</dbReference>
<feature type="binding site" evidence="2">
    <location>
        <begin position="23"/>
        <end position="26"/>
    </location>
    <ligand>
        <name>substrate</name>
    </ligand>
</feature>
<evidence type="ECO:0000256" key="1">
    <source>
        <dbReference type="ARBA" id="ARBA00022679"/>
    </source>
</evidence>
<comment type="subunit">
    <text evidence="2">Homodimer.</text>
</comment>
<dbReference type="AlphaFoldDB" id="A0A9J6PC53"/>
<feature type="binding site" evidence="2">
    <location>
        <position position="27"/>
    </location>
    <ligand>
        <name>substrate</name>
    </ligand>
</feature>
<evidence type="ECO:0000256" key="2">
    <source>
        <dbReference type="HAMAP-Rule" id="MF_01139"/>
    </source>
</evidence>
<keyword evidence="2" id="KW-0479">Metal-binding</keyword>
<dbReference type="PANTHER" id="PTHR10291:SF0">
    <property type="entry name" value="DEHYDRODOLICHYL DIPHOSPHATE SYNTHASE 2"/>
    <property type="match status" value="1"/>
</dbReference>
<dbReference type="InterPro" id="IPR001441">
    <property type="entry name" value="UPP_synth-like"/>
</dbReference>
<feature type="active site" description="Proton acceptor" evidence="2">
    <location>
        <position position="70"/>
    </location>
</feature>